<protein>
    <submittedName>
        <fullName evidence="1">Uncharacterized protein</fullName>
    </submittedName>
</protein>
<dbReference type="Gene3D" id="3.40.20.10">
    <property type="entry name" value="Severin"/>
    <property type="match status" value="1"/>
</dbReference>
<comment type="caution">
    <text evidence="1">The sequence shown here is derived from an EMBL/GenBank/DDBJ whole genome shotgun (WGS) entry which is preliminary data.</text>
</comment>
<name>A0A6S7JXR3_PARCT</name>
<evidence type="ECO:0000313" key="1">
    <source>
        <dbReference type="EMBL" id="CAB4021102.1"/>
    </source>
</evidence>
<accession>A0A6S7JXR3</accession>
<dbReference type="Proteomes" id="UP001152795">
    <property type="component" value="Unassembled WGS sequence"/>
</dbReference>
<dbReference type="AlphaFoldDB" id="A0A6S7JXR3"/>
<sequence length="54" mass="6008">MSHQTGIIANEELREAFASSKDGSVRVIKISIDKEELVFAESASPMDNWIDDIL</sequence>
<dbReference type="SUPFAM" id="SSF55753">
    <property type="entry name" value="Actin depolymerizing proteins"/>
    <property type="match status" value="1"/>
</dbReference>
<dbReference type="OrthoDB" id="10006997at2759"/>
<dbReference type="InterPro" id="IPR029006">
    <property type="entry name" value="ADF-H/Gelsolin-like_dom_sf"/>
</dbReference>
<organism evidence="1 2">
    <name type="scientific">Paramuricea clavata</name>
    <name type="common">Red gorgonian</name>
    <name type="synonym">Violescent sea-whip</name>
    <dbReference type="NCBI Taxonomy" id="317549"/>
    <lineage>
        <taxon>Eukaryota</taxon>
        <taxon>Metazoa</taxon>
        <taxon>Cnidaria</taxon>
        <taxon>Anthozoa</taxon>
        <taxon>Octocorallia</taxon>
        <taxon>Malacalcyonacea</taxon>
        <taxon>Plexauridae</taxon>
        <taxon>Paramuricea</taxon>
    </lineage>
</organism>
<gene>
    <name evidence="1" type="ORF">PACLA_8A011625</name>
</gene>
<evidence type="ECO:0000313" key="2">
    <source>
        <dbReference type="Proteomes" id="UP001152795"/>
    </source>
</evidence>
<dbReference type="EMBL" id="CACRXK020011269">
    <property type="protein sequence ID" value="CAB4021102.1"/>
    <property type="molecule type" value="Genomic_DNA"/>
</dbReference>
<keyword evidence="2" id="KW-1185">Reference proteome</keyword>
<reference evidence="1" key="1">
    <citation type="submission" date="2020-04" db="EMBL/GenBank/DDBJ databases">
        <authorList>
            <person name="Alioto T."/>
            <person name="Alioto T."/>
            <person name="Gomez Garrido J."/>
        </authorList>
    </citation>
    <scope>NUCLEOTIDE SEQUENCE</scope>
    <source>
        <strain evidence="1">A484AB</strain>
    </source>
</reference>
<proteinExistence type="predicted"/>